<dbReference type="EMBL" id="HACG01025484">
    <property type="protein sequence ID" value="CEK72349.1"/>
    <property type="molecule type" value="Transcribed_RNA"/>
</dbReference>
<keyword evidence="1" id="KW-1133">Transmembrane helix</keyword>
<name>A0A0B6ZUN8_9EUPU</name>
<sequence>YSLLPLQDANTTQAFYPLMNNCWLYIMTNQSTDNCHMNSASSGTCLTVYLHLVCSLLSSLLLPIKTIYLHTHTHAH</sequence>
<evidence type="ECO:0000313" key="2">
    <source>
        <dbReference type="EMBL" id="CEK72349.1"/>
    </source>
</evidence>
<feature type="non-terminal residue" evidence="2">
    <location>
        <position position="76"/>
    </location>
</feature>
<accession>A0A0B6ZUN8</accession>
<protein>
    <submittedName>
        <fullName evidence="2">Uncharacterized protein</fullName>
    </submittedName>
</protein>
<gene>
    <name evidence="2" type="primary">ORF82022</name>
</gene>
<proteinExistence type="predicted"/>
<evidence type="ECO:0000256" key="1">
    <source>
        <dbReference type="SAM" id="Phobius"/>
    </source>
</evidence>
<feature type="transmembrane region" description="Helical" evidence="1">
    <location>
        <begin position="46"/>
        <end position="64"/>
    </location>
</feature>
<reference evidence="2" key="1">
    <citation type="submission" date="2014-12" db="EMBL/GenBank/DDBJ databases">
        <title>Insight into the proteome of Arion vulgaris.</title>
        <authorList>
            <person name="Aradska J."/>
            <person name="Bulat T."/>
            <person name="Smidak R."/>
            <person name="Sarate P."/>
            <person name="Gangsoo J."/>
            <person name="Sialana F."/>
            <person name="Bilban M."/>
            <person name="Lubec G."/>
        </authorList>
    </citation>
    <scope>NUCLEOTIDE SEQUENCE</scope>
    <source>
        <tissue evidence="2">Skin</tissue>
    </source>
</reference>
<feature type="non-terminal residue" evidence="2">
    <location>
        <position position="1"/>
    </location>
</feature>
<organism evidence="2">
    <name type="scientific">Arion vulgaris</name>
    <dbReference type="NCBI Taxonomy" id="1028688"/>
    <lineage>
        <taxon>Eukaryota</taxon>
        <taxon>Metazoa</taxon>
        <taxon>Spiralia</taxon>
        <taxon>Lophotrochozoa</taxon>
        <taxon>Mollusca</taxon>
        <taxon>Gastropoda</taxon>
        <taxon>Heterobranchia</taxon>
        <taxon>Euthyneura</taxon>
        <taxon>Panpulmonata</taxon>
        <taxon>Eupulmonata</taxon>
        <taxon>Stylommatophora</taxon>
        <taxon>Helicina</taxon>
        <taxon>Arionoidea</taxon>
        <taxon>Arionidae</taxon>
        <taxon>Arion</taxon>
    </lineage>
</organism>
<keyword evidence="1" id="KW-0472">Membrane</keyword>
<dbReference type="AlphaFoldDB" id="A0A0B6ZUN8"/>
<keyword evidence="1" id="KW-0812">Transmembrane</keyword>